<feature type="transmembrane region" description="Helical" evidence="2">
    <location>
        <begin position="404"/>
        <end position="432"/>
    </location>
</feature>
<dbReference type="EMBL" id="CAXAMN010020158">
    <property type="protein sequence ID" value="CAK9055786.1"/>
    <property type="molecule type" value="Genomic_DNA"/>
</dbReference>
<keyword evidence="2" id="KW-0472">Membrane</keyword>
<organism evidence="3 4">
    <name type="scientific">Durusdinium trenchii</name>
    <dbReference type="NCBI Taxonomy" id="1381693"/>
    <lineage>
        <taxon>Eukaryota</taxon>
        <taxon>Sar</taxon>
        <taxon>Alveolata</taxon>
        <taxon>Dinophyceae</taxon>
        <taxon>Suessiales</taxon>
        <taxon>Symbiodiniaceae</taxon>
        <taxon>Durusdinium</taxon>
    </lineage>
</organism>
<evidence type="ECO:0000256" key="2">
    <source>
        <dbReference type="SAM" id="Phobius"/>
    </source>
</evidence>
<feature type="compositionally biased region" description="Pro residues" evidence="1">
    <location>
        <begin position="123"/>
        <end position="137"/>
    </location>
</feature>
<feature type="transmembrane region" description="Helical" evidence="2">
    <location>
        <begin position="332"/>
        <end position="360"/>
    </location>
</feature>
<comment type="caution">
    <text evidence="3">The sequence shown here is derived from an EMBL/GenBank/DDBJ whole genome shotgun (WGS) entry which is preliminary data.</text>
</comment>
<keyword evidence="4" id="KW-1185">Reference proteome</keyword>
<dbReference type="Proteomes" id="UP001642484">
    <property type="component" value="Unassembled WGS sequence"/>
</dbReference>
<evidence type="ECO:0000313" key="3">
    <source>
        <dbReference type="EMBL" id="CAK9055786.1"/>
    </source>
</evidence>
<feature type="transmembrane region" description="Helical" evidence="2">
    <location>
        <begin position="183"/>
        <end position="205"/>
    </location>
</feature>
<name>A0ABP0MWA5_9DINO</name>
<protein>
    <submittedName>
        <fullName evidence="3">Uncharacterized protein</fullName>
    </submittedName>
</protein>
<feature type="region of interest" description="Disordered" evidence="1">
    <location>
        <begin position="96"/>
        <end position="144"/>
    </location>
</feature>
<keyword evidence="2" id="KW-1133">Transmembrane helix</keyword>
<evidence type="ECO:0000313" key="4">
    <source>
        <dbReference type="Proteomes" id="UP001642484"/>
    </source>
</evidence>
<gene>
    <name evidence="3" type="ORF">CCMP2556_LOCUS27719</name>
</gene>
<reference evidence="3 4" key="1">
    <citation type="submission" date="2024-02" db="EMBL/GenBank/DDBJ databases">
        <authorList>
            <person name="Chen Y."/>
            <person name="Shah S."/>
            <person name="Dougan E. K."/>
            <person name="Thang M."/>
            <person name="Chan C."/>
        </authorList>
    </citation>
    <scope>NUCLEOTIDE SEQUENCE [LARGE SCALE GENOMIC DNA]</scope>
</reference>
<sequence length="718" mass="81198">MAMAEPPWRLPQKALLAAAAGIAGLPVLALYFWHGNGGHMELSGSSDAVELWGQPSKPQGAACAAHPGCAGLAGDCCPTWDGLNLGCCFSWPSPGQQANHGDGQGRQQFPEPTHQPQNSWAPQTPPPPTPYILPPDSQPQAQDAHSLMPDLFTPEEAESALRYGTLRDPFSELLRPETMQPIYLLPVSNGFKQLFTFFVFGFDLKFQPKKGTAKSKVVKFIISSFVKMAMIGLAINSIIHDVQRFQRREDINETNYNDLLTLMAVWCTSPNFAAGLGLWGQLRIQSPGAVFRDDIETARYRHLCIPSQSSYYDVRFPIFPGRARWLSVMKQLYALVLLPYVVPAMVLEVLMSILFCYWIIFQSRLSCLFKCLQVHVFMFGCMFVWLLTFGHFGANGIGKYWTSLWPFVYMYMVYIFASFIVPVAMAFTYGILSGSAFHQICKGIGCWETSQRRQPGKVHKAVGWLLRLCNRDSTTFCGQCFASLEKGFTFLMPHRELQLEKGDRDLLLRLDEHRLTQDFQFRPDTETSEHIARLRSQLAKLRARWNGDSDSDGATDDEYAESPRKCFDVMVGDETCVDGDINVERDPRLKHDIESGQEEYNLEDAEVQVVMLTIKAMAEVAIVQAVTIFLVRAFLGNSFSDFVNAMHITIQETAALSRSLIVSLIWLEYLQVWQVHLKFWLEQLAFHQERHIKDYINHVMSLGEEKLGSAFNTVWSIL</sequence>
<accession>A0ABP0MWA5</accession>
<feature type="transmembrane region" description="Helical" evidence="2">
    <location>
        <begin position="217"/>
        <end position="239"/>
    </location>
</feature>
<evidence type="ECO:0000256" key="1">
    <source>
        <dbReference type="SAM" id="MobiDB-lite"/>
    </source>
</evidence>
<proteinExistence type="predicted"/>
<feature type="transmembrane region" description="Helical" evidence="2">
    <location>
        <begin position="372"/>
        <end position="392"/>
    </location>
</feature>
<keyword evidence="2" id="KW-0812">Transmembrane</keyword>